<evidence type="ECO:0000313" key="3">
    <source>
        <dbReference type="EMBL" id="SUD60187.1"/>
    </source>
</evidence>
<dbReference type="RefSeq" id="WP_218018703.1">
    <property type="nucleotide sequence ID" value="NZ_CP104579.1"/>
</dbReference>
<gene>
    <name evidence="2" type="ORF">N5J11_19635</name>
    <name evidence="3" type="ORF">NCTC10860_02516</name>
</gene>
<evidence type="ECO:0000313" key="2">
    <source>
        <dbReference type="EMBL" id="MDH1341363.1"/>
    </source>
</evidence>
<proteinExistence type="predicted"/>
<dbReference type="GO" id="GO:0008270">
    <property type="term" value="F:zinc ion binding"/>
    <property type="evidence" value="ECO:0007669"/>
    <property type="project" value="InterPro"/>
</dbReference>
<sequence length="251" mass="27876">MRRQLITEVRVLIALGLAKQCERGALPRQSAYAQLVEQHGFAGHTANAYLNCYKHLRNGTPMKATVNAAAIRLMLDDLAQLGPGELLTALQALMGHIQYLERLPNSTNVERGLRAVHQSYMEQLAGLAELESLPVDLEEKVQISLTDSASARAKRLTQAAKKPRVIYRVVREYDRNPDVVAEVLLRANGCCERCSNPAPFLRRRDDTPYLEVHHIQQLAKGGDDTVANAIALCPNCHRESHYGPLRVSQAP</sequence>
<dbReference type="GO" id="GO:0003676">
    <property type="term" value="F:nucleic acid binding"/>
    <property type="evidence" value="ECO:0007669"/>
    <property type="project" value="InterPro"/>
</dbReference>
<dbReference type="Proteomes" id="UP001161697">
    <property type="component" value="Unassembled WGS sequence"/>
</dbReference>
<organism evidence="3 4">
    <name type="scientific">Ectopseudomonas oleovorans</name>
    <name type="common">Pseudomonas oleovorans</name>
    <dbReference type="NCBI Taxonomy" id="301"/>
    <lineage>
        <taxon>Bacteria</taxon>
        <taxon>Pseudomonadati</taxon>
        <taxon>Pseudomonadota</taxon>
        <taxon>Gammaproteobacteria</taxon>
        <taxon>Pseudomonadales</taxon>
        <taxon>Pseudomonadaceae</taxon>
        <taxon>Ectopseudomonas</taxon>
    </lineage>
</organism>
<dbReference type="InterPro" id="IPR002711">
    <property type="entry name" value="HNH"/>
</dbReference>
<keyword evidence="3" id="KW-0255">Endonuclease</keyword>
<name>A0A379K645_ECTOL</name>
<dbReference type="Proteomes" id="UP000254084">
    <property type="component" value="Unassembled WGS sequence"/>
</dbReference>
<reference evidence="2" key="2">
    <citation type="submission" date="2022-09" db="EMBL/GenBank/DDBJ databases">
        <title>Intensive care unit water sources are persistently colonized with multi-drug resistant bacteria and are the site of extensive horizontal gene transfer of antibiotic resistance genes.</title>
        <authorList>
            <person name="Diorio-Toth L."/>
        </authorList>
    </citation>
    <scope>NUCLEOTIDE SEQUENCE</scope>
    <source>
        <strain evidence="2">GD03704</strain>
    </source>
</reference>
<dbReference type="AlphaFoldDB" id="A0A379K645"/>
<keyword evidence="3" id="KW-0540">Nuclease</keyword>
<dbReference type="InterPro" id="IPR003615">
    <property type="entry name" value="HNH_nuc"/>
</dbReference>
<dbReference type="EMBL" id="JAOCJE010000001">
    <property type="protein sequence ID" value="MDH1341363.1"/>
    <property type="molecule type" value="Genomic_DNA"/>
</dbReference>
<protein>
    <submittedName>
        <fullName evidence="2">HNH endonuclease</fullName>
    </submittedName>
    <submittedName>
        <fullName evidence="3">Putative restriction endonuclease</fullName>
    </submittedName>
</protein>
<keyword evidence="3" id="KW-0378">Hydrolase</keyword>
<dbReference type="Pfam" id="PF01844">
    <property type="entry name" value="HNH"/>
    <property type="match status" value="1"/>
</dbReference>
<dbReference type="Gene3D" id="1.10.30.50">
    <property type="match status" value="1"/>
</dbReference>
<evidence type="ECO:0000259" key="1">
    <source>
        <dbReference type="SMART" id="SM00507"/>
    </source>
</evidence>
<reference evidence="3 4" key="1">
    <citation type="submission" date="2018-06" db="EMBL/GenBank/DDBJ databases">
        <authorList>
            <consortium name="Pathogen Informatics"/>
            <person name="Doyle S."/>
        </authorList>
    </citation>
    <scope>NUCLEOTIDE SEQUENCE [LARGE SCALE GENOMIC DNA]</scope>
    <source>
        <strain evidence="3 4">NCTC10860</strain>
    </source>
</reference>
<evidence type="ECO:0000313" key="4">
    <source>
        <dbReference type="Proteomes" id="UP000254084"/>
    </source>
</evidence>
<dbReference type="SMART" id="SM00507">
    <property type="entry name" value="HNHc"/>
    <property type="match status" value="1"/>
</dbReference>
<feature type="domain" description="HNH nuclease" evidence="1">
    <location>
        <begin position="178"/>
        <end position="238"/>
    </location>
</feature>
<dbReference type="CDD" id="cd00085">
    <property type="entry name" value="HNHc"/>
    <property type="match status" value="1"/>
</dbReference>
<dbReference type="GO" id="GO:0004519">
    <property type="term" value="F:endonuclease activity"/>
    <property type="evidence" value="ECO:0007669"/>
    <property type="project" value="UniProtKB-KW"/>
</dbReference>
<dbReference type="EMBL" id="UGUW01000004">
    <property type="protein sequence ID" value="SUD60187.1"/>
    <property type="molecule type" value="Genomic_DNA"/>
</dbReference>
<accession>A0A379K645</accession>